<proteinExistence type="predicted"/>
<gene>
    <name evidence="2" type="ORF">DW888_04780</name>
</gene>
<dbReference type="EMBL" id="QSGO01000003">
    <property type="protein sequence ID" value="RHB36883.1"/>
    <property type="molecule type" value="Genomic_DNA"/>
</dbReference>
<dbReference type="Proteomes" id="UP000284379">
    <property type="component" value="Unassembled WGS sequence"/>
</dbReference>
<accession>A0A413VTM0</accession>
<name>A0A413VTM0_9BACE</name>
<dbReference type="RefSeq" id="WP_025866812.1">
    <property type="nucleotide sequence ID" value="NZ_CABJFV010000003.1"/>
</dbReference>
<feature type="chain" id="PRO_5019393268" evidence="1">
    <location>
        <begin position="23"/>
        <end position="566"/>
    </location>
</feature>
<feature type="signal peptide" evidence="1">
    <location>
        <begin position="1"/>
        <end position="22"/>
    </location>
</feature>
<evidence type="ECO:0000313" key="3">
    <source>
        <dbReference type="Proteomes" id="UP000284379"/>
    </source>
</evidence>
<comment type="caution">
    <text evidence="2">The sequence shown here is derived from an EMBL/GenBank/DDBJ whole genome shotgun (WGS) entry which is preliminary data.</text>
</comment>
<evidence type="ECO:0000256" key="1">
    <source>
        <dbReference type="SAM" id="SignalP"/>
    </source>
</evidence>
<keyword evidence="1" id="KW-0732">Signal</keyword>
<organism evidence="2 3">
    <name type="scientific">Bacteroides nordii</name>
    <dbReference type="NCBI Taxonomy" id="291645"/>
    <lineage>
        <taxon>Bacteria</taxon>
        <taxon>Pseudomonadati</taxon>
        <taxon>Bacteroidota</taxon>
        <taxon>Bacteroidia</taxon>
        <taxon>Bacteroidales</taxon>
        <taxon>Bacteroidaceae</taxon>
        <taxon>Bacteroides</taxon>
    </lineage>
</organism>
<dbReference type="GeneID" id="69504954"/>
<dbReference type="NCBIfam" id="TIGR04183">
    <property type="entry name" value="Por_Secre_tail"/>
    <property type="match status" value="1"/>
</dbReference>
<reference evidence="2 3" key="1">
    <citation type="submission" date="2018-08" db="EMBL/GenBank/DDBJ databases">
        <title>A genome reference for cultivated species of the human gut microbiota.</title>
        <authorList>
            <person name="Zou Y."/>
            <person name="Xue W."/>
            <person name="Luo G."/>
        </authorList>
    </citation>
    <scope>NUCLEOTIDE SEQUENCE [LARGE SCALE GENOMIC DNA]</scope>
    <source>
        <strain evidence="2 3">AM40-30BH</strain>
    </source>
</reference>
<dbReference type="AlphaFoldDB" id="A0A413VTM0"/>
<protein>
    <submittedName>
        <fullName evidence="2">T9SS C-terminal target domain-containing protein</fullName>
    </submittedName>
</protein>
<dbReference type="InterPro" id="IPR026444">
    <property type="entry name" value="Secre_tail"/>
</dbReference>
<evidence type="ECO:0000313" key="2">
    <source>
        <dbReference type="EMBL" id="RHB36883.1"/>
    </source>
</evidence>
<sequence length="566" mass="63830">MKKCLLVLVGLLTLQSIGLTMAQQDTILVFEGHMNTTPWGSQIMKPCLPRTERLSSDFGGVIKVVCGAGIDDEMQHCIKAAALLWEEKLYIPENVVLKFEKKELGAEAADFQAQVRYTSFPDAKTTYPNSYYQNFLTDDERVYDEDAIILINEDTDWEYSFNGKAVDKKNFTTAMLRAIAISLGFGSSVVNDVSHGIIFSIEGCFSPFDNLIVDSNNVRLNEMPNNGVASQELSSFVSEERVYCKTSANESFRLYTSRRFQGYNYLNYLYFDGDLMSYNTRTGDKIQQIDEIVLGVLRTIGWEEPESNLRIIAEGIDDTGIASSSQSYNFHAETTSGSIANYSWKYELLDNEMNFVTIKTGDSSDFSIDEIDDVTKYNKNINADIKGKISLTATTADGKKKSETFYVYFATEPTFVSVKVAITPIPQKRFYNLDIALIYTGTDFLYAFKTEENSSFGESAYVYEPYLTKLHFEGVYMIGMAWVEIELKNKVGKAYYMVEIPSQLNPDPIIEVTAESSISQVEVRDMQGRLLLQTENYEAVNHLSIGMYIVTITYSDGKVVTKKICP</sequence>